<reference evidence="1 2" key="1">
    <citation type="submission" date="2019-07" db="EMBL/GenBank/DDBJ databases">
        <title>Rapid identification of Enteric Bacteria from Whole Genome Sequences (WGS) using Average Nucleotide Identity (ANI).</title>
        <authorList>
            <person name="Lane C."/>
        </authorList>
    </citation>
    <scope>NUCLEOTIDE SEQUENCE [LARGE SCALE GENOMIC DNA]</scope>
    <source>
        <strain evidence="1 2">2016D-0084</strain>
    </source>
</reference>
<dbReference type="EMBL" id="VOWJ01000023">
    <property type="protein sequence ID" value="TXE88180.1"/>
    <property type="molecule type" value="Genomic_DNA"/>
</dbReference>
<evidence type="ECO:0000313" key="2">
    <source>
        <dbReference type="Proteomes" id="UP000321629"/>
    </source>
</evidence>
<gene>
    <name evidence="1" type="ORF">FPD38_04935</name>
</gene>
<protein>
    <submittedName>
        <fullName evidence="1">Mini-MOMP protein</fullName>
    </submittedName>
</protein>
<sequence length="60" mass="7164">MKKIFITCLIFIMIFLNIIHAAPLDEIFQDVNVSGKMQYRFEYNNPKNDKSHQRIKIPTH</sequence>
<comment type="caution">
    <text evidence="1">The sequence shown here is derived from an EMBL/GenBank/DDBJ whole genome shotgun (WGS) entry which is preliminary data.</text>
</comment>
<dbReference type="AlphaFoldDB" id="A0A5C7DVW7"/>
<proteinExistence type="predicted"/>
<accession>A0A5C7DVW7</accession>
<evidence type="ECO:0000313" key="1">
    <source>
        <dbReference type="EMBL" id="TXE88180.1"/>
    </source>
</evidence>
<name>A0A5C7DVW7_9BACT</name>
<dbReference type="RefSeq" id="WP_147555631.1">
    <property type="nucleotide sequence ID" value="NZ_VOWJ01000023.1"/>
</dbReference>
<dbReference type="NCBIfam" id="NF033603">
    <property type="entry name" value="mini-MOMP_1"/>
    <property type="match status" value="1"/>
</dbReference>
<organism evidence="1 2">
    <name type="scientific">Campylobacter volucris</name>
    <dbReference type="NCBI Taxonomy" id="1031542"/>
    <lineage>
        <taxon>Bacteria</taxon>
        <taxon>Pseudomonadati</taxon>
        <taxon>Campylobacterota</taxon>
        <taxon>Epsilonproteobacteria</taxon>
        <taxon>Campylobacterales</taxon>
        <taxon>Campylobacteraceae</taxon>
        <taxon>Campylobacter</taxon>
    </lineage>
</organism>
<dbReference type="Proteomes" id="UP000321629">
    <property type="component" value="Unassembled WGS sequence"/>
</dbReference>